<comment type="caution">
    <text evidence="1">The sequence shown here is derived from an EMBL/GenBank/DDBJ whole genome shotgun (WGS) entry which is preliminary data.</text>
</comment>
<protein>
    <submittedName>
        <fullName evidence="1">Uncharacterized protein</fullName>
    </submittedName>
</protein>
<evidence type="ECO:0000313" key="2">
    <source>
        <dbReference type="Proteomes" id="UP000518904"/>
    </source>
</evidence>
<dbReference type="RefSeq" id="WP_169566927.1">
    <property type="nucleotide sequence ID" value="NZ_CP041202.1"/>
</dbReference>
<gene>
    <name evidence="1" type="ORF">HKB16_14075</name>
</gene>
<dbReference type="AlphaFoldDB" id="A0A7Y0SIF2"/>
<accession>A0A7Y0SIF2</accession>
<dbReference type="Proteomes" id="UP000518904">
    <property type="component" value="Unassembled WGS sequence"/>
</dbReference>
<reference evidence="1 2" key="1">
    <citation type="submission" date="2020-04" db="EMBL/GenBank/DDBJ databases">
        <title>Whole-genome sequencing of Vibrio spp. from China reveals different genetic environments of blaCTX-M-14 among diverse lineages.</title>
        <authorList>
            <person name="Zheng Z."/>
            <person name="Ye L."/>
            <person name="Chen S."/>
        </authorList>
    </citation>
    <scope>NUCLEOTIDE SEQUENCE [LARGE SCALE GENOMIC DNA]</scope>
    <source>
        <strain evidence="1 2">Vb0551</strain>
    </source>
</reference>
<organism evidence="1 2">
    <name type="scientific">Vibrio parahaemolyticus</name>
    <dbReference type="NCBI Taxonomy" id="670"/>
    <lineage>
        <taxon>Bacteria</taxon>
        <taxon>Pseudomonadati</taxon>
        <taxon>Pseudomonadota</taxon>
        <taxon>Gammaproteobacteria</taxon>
        <taxon>Vibrionales</taxon>
        <taxon>Vibrionaceae</taxon>
        <taxon>Vibrio</taxon>
    </lineage>
</organism>
<sequence length="55" mass="6812">MSEPMKIYLLWVASYSAFQYAKFRYYIRCRPIIRPALSSFTRRLRGLYERFKETH</sequence>
<name>A0A7Y0SIF2_VIBPH</name>
<dbReference type="EMBL" id="JABCLB010001328">
    <property type="protein sequence ID" value="NMU84011.1"/>
    <property type="molecule type" value="Genomic_DNA"/>
</dbReference>
<proteinExistence type="predicted"/>
<evidence type="ECO:0000313" key="1">
    <source>
        <dbReference type="EMBL" id="NMU84011.1"/>
    </source>
</evidence>